<reference evidence="2" key="1">
    <citation type="submission" date="2020-02" db="EMBL/GenBank/DDBJ databases">
        <authorList>
            <person name="Meier V. D."/>
        </authorList>
    </citation>
    <scope>NUCLEOTIDE SEQUENCE</scope>
    <source>
        <strain evidence="2">AVDCRST_MAG64</strain>
    </source>
</reference>
<accession>A0A6J4NII0</accession>
<proteinExistence type="predicted"/>
<dbReference type="EMBL" id="CADCUQ010000221">
    <property type="protein sequence ID" value="CAA9385921.1"/>
    <property type="molecule type" value="Genomic_DNA"/>
</dbReference>
<evidence type="ECO:0000256" key="1">
    <source>
        <dbReference type="SAM" id="MobiDB-lite"/>
    </source>
</evidence>
<sequence length="56" mass="5748">MGLTGRIASGSTYGGGASIGQGQGTTPLGSLVRPSIPRELHIANFTFRIGRFRGTA</sequence>
<evidence type="ECO:0000313" key="2">
    <source>
        <dbReference type="EMBL" id="CAA9385921.1"/>
    </source>
</evidence>
<feature type="region of interest" description="Disordered" evidence="1">
    <location>
        <begin position="1"/>
        <end position="32"/>
    </location>
</feature>
<protein>
    <submittedName>
        <fullName evidence="2">Uncharacterized protein</fullName>
    </submittedName>
</protein>
<organism evidence="2">
    <name type="scientific">uncultured Phycisphaerae bacterium</name>
    <dbReference type="NCBI Taxonomy" id="904963"/>
    <lineage>
        <taxon>Bacteria</taxon>
        <taxon>Pseudomonadati</taxon>
        <taxon>Planctomycetota</taxon>
        <taxon>Phycisphaerae</taxon>
        <taxon>environmental samples</taxon>
    </lineage>
</organism>
<gene>
    <name evidence="2" type="ORF">AVDCRST_MAG64-939</name>
</gene>
<feature type="compositionally biased region" description="Gly residues" evidence="1">
    <location>
        <begin position="12"/>
        <end position="23"/>
    </location>
</feature>
<name>A0A6J4NII0_9BACT</name>
<dbReference type="AlphaFoldDB" id="A0A6J4NII0"/>